<dbReference type="SUPFAM" id="SSF48452">
    <property type="entry name" value="TPR-like"/>
    <property type="match status" value="1"/>
</dbReference>
<sequence>MERPADATPAIGAGRSPITEGLAVSAAVGVSGAAKIFGDWMVDSVGKSPAFVFLGQLLSWLWWVLPLLGAGWWLYAFVTDRRERSRVARELELIEQLVPPGPAVSMSGGHQCPSAPDLIFEEMDQLCLTMARLLHTLPLREYDSAALLAMVGAVVEVLPRVDVQPRATPQNSIPAVTAKYVLDRLVTAHVLRPGGPHGYCVHKGLWSAQLPSSQSSVQESIEQMRNVAVSVLLEYWAQVTGRWAIALGTQELAVGARRWFEGHHGYLLELVGAFARFDPLPYDAVPSLARLVDALDVWNAALGKEEFETQIESFVPRPVNFLDQLAEKNYVWMRAGRLNERPRFYNTRALAPGNEARKLHREALDQIGTDTCNWEQTVEKLEKAWWRLPRKDLAGEVCIAINLAIAHIVQGRFEAAAAQIELAETLARRGDPGGLAHVFEIYGALYWARGEERRAFTAWQYALEQYRALADDLGAGRCQQHIGRALLAAPRYAGVLMEPEPGTELTEDNVRSHAHARLDEASALRSRPPDASPTGSPPP</sequence>
<protein>
    <submittedName>
        <fullName evidence="3">Tetratricopeptide (TPR) repeat protein</fullName>
    </submittedName>
</protein>
<reference evidence="3 4" key="1">
    <citation type="submission" date="2021-03" db="EMBL/GenBank/DDBJ databases">
        <title>Sequencing the genomes of 1000 actinobacteria strains.</title>
        <authorList>
            <person name="Klenk H.-P."/>
        </authorList>
    </citation>
    <scope>NUCLEOTIDE SEQUENCE [LARGE SCALE GENOMIC DNA]</scope>
    <source>
        <strain evidence="3 4">DSM 45516</strain>
    </source>
</reference>
<dbReference type="EMBL" id="JAGGMR010000001">
    <property type="protein sequence ID" value="MBP2190879.1"/>
    <property type="molecule type" value="Genomic_DNA"/>
</dbReference>
<name>A0ABS4QGP6_9NOCA</name>
<gene>
    <name evidence="3" type="ORF">BJ987_003780</name>
</gene>
<dbReference type="InterPro" id="IPR011990">
    <property type="entry name" value="TPR-like_helical_dom_sf"/>
</dbReference>
<feature type="transmembrane region" description="Helical" evidence="2">
    <location>
        <begin position="60"/>
        <end position="78"/>
    </location>
</feature>
<evidence type="ECO:0000256" key="1">
    <source>
        <dbReference type="SAM" id="MobiDB-lite"/>
    </source>
</evidence>
<evidence type="ECO:0000313" key="4">
    <source>
        <dbReference type="Proteomes" id="UP001519325"/>
    </source>
</evidence>
<keyword evidence="2" id="KW-1133">Transmembrane helix</keyword>
<organism evidence="3 4">
    <name type="scientific">Nocardia goodfellowii</name>
    <dbReference type="NCBI Taxonomy" id="882446"/>
    <lineage>
        <taxon>Bacteria</taxon>
        <taxon>Bacillati</taxon>
        <taxon>Actinomycetota</taxon>
        <taxon>Actinomycetes</taxon>
        <taxon>Mycobacteriales</taxon>
        <taxon>Nocardiaceae</taxon>
        <taxon>Nocardia</taxon>
    </lineage>
</organism>
<feature type="region of interest" description="Disordered" evidence="1">
    <location>
        <begin position="501"/>
        <end position="539"/>
    </location>
</feature>
<accession>A0ABS4QGP6</accession>
<feature type="compositionally biased region" description="Basic and acidic residues" evidence="1">
    <location>
        <begin position="508"/>
        <end position="522"/>
    </location>
</feature>
<evidence type="ECO:0000313" key="3">
    <source>
        <dbReference type="EMBL" id="MBP2190879.1"/>
    </source>
</evidence>
<keyword evidence="2" id="KW-0472">Membrane</keyword>
<keyword evidence="4" id="KW-1185">Reference proteome</keyword>
<comment type="caution">
    <text evidence="3">The sequence shown here is derived from an EMBL/GenBank/DDBJ whole genome shotgun (WGS) entry which is preliminary data.</text>
</comment>
<keyword evidence="2" id="KW-0812">Transmembrane</keyword>
<dbReference type="Proteomes" id="UP001519325">
    <property type="component" value="Unassembled WGS sequence"/>
</dbReference>
<dbReference type="Gene3D" id="1.25.40.10">
    <property type="entry name" value="Tetratricopeptide repeat domain"/>
    <property type="match status" value="1"/>
</dbReference>
<evidence type="ECO:0000256" key="2">
    <source>
        <dbReference type="SAM" id="Phobius"/>
    </source>
</evidence>
<proteinExistence type="predicted"/>
<dbReference type="RefSeq" id="WP_209891658.1">
    <property type="nucleotide sequence ID" value="NZ_JAGGMR010000001.1"/>
</dbReference>